<evidence type="ECO:0000313" key="2">
    <source>
        <dbReference type="Proteomes" id="UP001058626"/>
    </source>
</evidence>
<organism evidence="1 2">
    <name type="scientific">Mycobacterium pseudoshottsii</name>
    <dbReference type="NCBI Taxonomy" id="265949"/>
    <lineage>
        <taxon>Bacteria</taxon>
        <taxon>Bacillati</taxon>
        <taxon>Actinomycetota</taxon>
        <taxon>Actinomycetes</taxon>
        <taxon>Mycobacteriales</taxon>
        <taxon>Mycobacteriaceae</taxon>
        <taxon>Mycobacterium</taxon>
        <taxon>Mycobacterium ulcerans group</taxon>
    </lineage>
</organism>
<dbReference type="Proteomes" id="UP001058626">
    <property type="component" value="Chromosome"/>
</dbReference>
<reference evidence="1" key="1">
    <citation type="submission" date="2022-06" db="EMBL/GenBank/DDBJ databases">
        <title>Complete genome sequence of Mycobacterium pseudoshottsii NJB1907-Z4.</title>
        <authorList>
            <person name="Komine T."/>
            <person name="Fukano H."/>
            <person name="Wada S."/>
        </authorList>
    </citation>
    <scope>NUCLEOTIDE SEQUENCE</scope>
    <source>
        <strain evidence="1">NJB1907-Z4</strain>
    </source>
</reference>
<dbReference type="AlphaFoldDB" id="A0A9N7LYD4"/>
<sequence length="115" mass="12509">MCAGHWQSARIVATAGRGDAPGPAHLLAPLPDDPLDATDGKGKWQALVAPHSQFIGHWGACGKTGGGGKIAGQERDLWELGVAKCQSRRRRIDRETGSNLWLTMRWWLSVQDRQG</sequence>
<name>A0A9N7LYD4_9MYCO</name>
<protein>
    <submittedName>
        <fullName evidence="1">Uncharacterized protein</fullName>
    </submittedName>
</protein>
<keyword evidence="2" id="KW-1185">Reference proteome</keyword>
<gene>
    <name evidence="1" type="ORF">NJB1907Z4_C43640</name>
</gene>
<proteinExistence type="predicted"/>
<evidence type="ECO:0000313" key="1">
    <source>
        <dbReference type="EMBL" id="BDN84149.1"/>
    </source>
</evidence>
<accession>A0A9N7LYD4</accession>
<dbReference type="EMBL" id="AP026367">
    <property type="protein sequence ID" value="BDN84149.1"/>
    <property type="molecule type" value="Genomic_DNA"/>
</dbReference>